<evidence type="ECO:0000256" key="2">
    <source>
        <dbReference type="ARBA" id="ARBA00023125"/>
    </source>
</evidence>
<dbReference type="InterPro" id="IPR007889">
    <property type="entry name" value="HTH_Psq"/>
</dbReference>
<reference evidence="8" key="1">
    <citation type="submission" date="2021-03" db="EMBL/GenBank/DDBJ databases">
        <authorList>
            <person name="Bekaert M."/>
        </authorList>
    </citation>
    <scope>NUCLEOTIDE SEQUENCE</scope>
</reference>
<feature type="domain" description="HTH CENPB-type" evidence="7">
    <location>
        <begin position="118"/>
        <end position="191"/>
    </location>
</feature>
<dbReference type="PROSITE" id="PS50960">
    <property type="entry name" value="HTH_PSQ"/>
    <property type="match status" value="1"/>
</dbReference>
<comment type="caution">
    <text evidence="8">The sequence shown here is derived from an EMBL/GenBank/DDBJ whole genome shotgun (WGS) entry which is preliminary data.</text>
</comment>
<evidence type="ECO:0000256" key="3">
    <source>
        <dbReference type="ARBA" id="ARBA00023242"/>
    </source>
</evidence>
<dbReference type="Gene3D" id="1.10.10.60">
    <property type="entry name" value="Homeodomain-like"/>
    <property type="match status" value="2"/>
</dbReference>
<evidence type="ECO:0000313" key="8">
    <source>
        <dbReference type="EMBL" id="CAG2198877.1"/>
    </source>
</evidence>
<dbReference type="EMBL" id="CAJPWZ010000702">
    <property type="protein sequence ID" value="CAG2198877.1"/>
    <property type="molecule type" value="Genomic_DNA"/>
</dbReference>
<dbReference type="OrthoDB" id="7602122at2759"/>
<dbReference type="PANTHER" id="PTHR19303:SF73">
    <property type="entry name" value="PROTEIN PDC2"/>
    <property type="match status" value="1"/>
</dbReference>
<dbReference type="GO" id="GO:0003677">
    <property type="term" value="F:DNA binding"/>
    <property type="evidence" value="ECO:0007669"/>
    <property type="project" value="UniProtKB-UniRule"/>
</dbReference>
<comment type="subcellular location">
    <subcellularLocation>
        <location evidence="1 4">Nucleus</location>
    </subcellularLocation>
</comment>
<dbReference type="InterPro" id="IPR004875">
    <property type="entry name" value="DDE_SF_endonuclease_dom"/>
</dbReference>
<name>A0A8S3QVH8_MYTED</name>
<dbReference type="InterPro" id="IPR006600">
    <property type="entry name" value="HTH_CenpB_DNA-bd_dom"/>
</dbReference>
<dbReference type="AlphaFoldDB" id="A0A8S3QVH8"/>
<dbReference type="GO" id="GO:0005634">
    <property type="term" value="C:nucleus"/>
    <property type="evidence" value="ECO:0007669"/>
    <property type="project" value="UniProtKB-SubCell"/>
</dbReference>
<feature type="DNA-binding region" description="H-T-H motif" evidence="4">
    <location>
        <begin position="82"/>
        <end position="102"/>
    </location>
</feature>
<protein>
    <recommendedName>
        <fullName evidence="10">HTH CENPB-type domain-containing protein</fullName>
    </recommendedName>
</protein>
<dbReference type="PROSITE" id="PS51253">
    <property type="entry name" value="HTH_CENPB"/>
    <property type="match status" value="1"/>
</dbReference>
<dbReference type="PANTHER" id="PTHR19303">
    <property type="entry name" value="TRANSPOSON"/>
    <property type="match status" value="1"/>
</dbReference>
<evidence type="ECO:0000259" key="6">
    <source>
        <dbReference type="PROSITE" id="PS50960"/>
    </source>
</evidence>
<organism evidence="8 9">
    <name type="scientific">Mytilus edulis</name>
    <name type="common">Blue mussel</name>
    <dbReference type="NCBI Taxonomy" id="6550"/>
    <lineage>
        <taxon>Eukaryota</taxon>
        <taxon>Metazoa</taxon>
        <taxon>Spiralia</taxon>
        <taxon>Lophotrochozoa</taxon>
        <taxon>Mollusca</taxon>
        <taxon>Bivalvia</taxon>
        <taxon>Autobranchia</taxon>
        <taxon>Pteriomorphia</taxon>
        <taxon>Mytilida</taxon>
        <taxon>Mytiloidea</taxon>
        <taxon>Mytilidae</taxon>
        <taxon>Mytilinae</taxon>
        <taxon>Mytilus</taxon>
    </lineage>
</organism>
<evidence type="ECO:0000259" key="7">
    <source>
        <dbReference type="PROSITE" id="PS51253"/>
    </source>
</evidence>
<dbReference type="InterPro" id="IPR009057">
    <property type="entry name" value="Homeodomain-like_sf"/>
</dbReference>
<gene>
    <name evidence="8" type="ORF">MEDL_13623</name>
</gene>
<dbReference type="SMART" id="SM00674">
    <property type="entry name" value="CENPB"/>
    <property type="match status" value="1"/>
</dbReference>
<sequence>MPFRMSSDETVTRESGEGPELCLGGIARFTNVDQASEGPSLKTGEITSSAVTGKGIKRKLDAKSYETKYDAILAVERGGKTKKQIASDFGIPMSTLSTWLKKSEEIKQKYLSGEMGSQRKKYRTAKFPEVEDALLKWFKNAREQNVAISGELMREKAKFFATSLGIAENAFECSSGWLERFKGRHNIAFKKICGESKSVQENSDEMNEWKNKLSNLLNDYSPDQIYNADETGLFFRLLPDKTLEFKDVKCSGGKQSKERLTALVCANMSGNDKLPILVIGKSKNPRCFKNVKSLPTEYVANKKAWMTSEFFINWLHQVDKQMTKRKRRIVMIVDNCPAHPHVPGLKSIKLVFLPPNTTSVTQPMDQGVIRNLKLHYRKLVIQKQITAIDTKTEFAITVLDGIRMLNHAWSKVTQTTIANCYHHAGFESPVITPSDDIDDDADDDIPLALLCRIGLPTGTSIEDYTSVDDNLTTSAEMTDTDIIDDIISSRSATDDQSDQEDEPVPPPRPSMNSVFAALNTLNAHLETVQNSNSTMSHLNFVNSFVMKHHLHSLCVKQSDISIFFQRAESSKQD</sequence>
<evidence type="ECO:0000313" key="9">
    <source>
        <dbReference type="Proteomes" id="UP000683360"/>
    </source>
</evidence>
<dbReference type="InterPro" id="IPR050863">
    <property type="entry name" value="CenT-Element_Derived"/>
</dbReference>
<feature type="domain" description="HTH psq-type" evidence="6">
    <location>
        <begin position="54"/>
        <end position="106"/>
    </location>
</feature>
<evidence type="ECO:0000256" key="4">
    <source>
        <dbReference type="PROSITE-ProRule" id="PRU00320"/>
    </source>
</evidence>
<evidence type="ECO:0000256" key="1">
    <source>
        <dbReference type="ARBA" id="ARBA00004123"/>
    </source>
</evidence>
<keyword evidence="9" id="KW-1185">Reference proteome</keyword>
<dbReference type="InterPro" id="IPR036397">
    <property type="entry name" value="RNaseH_sf"/>
</dbReference>
<proteinExistence type="predicted"/>
<keyword evidence="3 4" id="KW-0539">Nucleus</keyword>
<dbReference type="Pfam" id="PF03184">
    <property type="entry name" value="DDE_1"/>
    <property type="match status" value="1"/>
</dbReference>
<evidence type="ECO:0008006" key="10">
    <source>
        <dbReference type="Google" id="ProtNLM"/>
    </source>
</evidence>
<dbReference type="Proteomes" id="UP000683360">
    <property type="component" value="Unassembled WGS sequence"/>
</dbReference>
<evidence type="ECO:0000256" key="5">
    <source>
        <dbReference type="SAM" id="MobiDB-lite"/>
    </source>
</evidence>
<dbReference type="Gene3D" id="3.30.420.10">
    <property type="entry name" value="Ribonuclease H-like superfamily/Ribonuclease H"/>
    <property type="match status" value="1"/>
</dbReference>
<feature type="region of interest" description="Disordered" evidence="5">
    <location>
        <begin position="489"/>
        <end position="513"/>
    </location>
</feature>
<dbReference type="SUPFAM" id="SSF46689">
    <property type="entry name" value="Homeodomain-like"/>
    <property type="match status" value="2"/>
</dbReference>
<dbReference type="Pfam" id="PF03221">
    <property type="entry name" value="HTH_Tnp_Tc5"/>
    <property type="match status" value="1"/>
</dbReference>
<keyword evidence="2 4" id="KW-0238">DNA-binding</keyword>
<dbReference type="Pfam" id="PF04218">
    <property type="entry name" value="CENP-B_N"/>
    <property type="match status" value="1"/>
</dbReference>
<accession>A0A8S3QVH8</accession>